<dbReference type="EMBL" id="JAAAHW010006331">
    <property type="protein sequence ID" value="KAF9963018.1"/>
    <property type="molecule type" value="Genomic_DNA"/>
</dbReference>
<dbReference type="AlphaFoldDB" id="A0A9P6J5J8"/>
<name>A0A9P6J5J8_9FUNG</name>
<evidence type="ECO:0000313" key="2">
    <source>
        <dbReference type="Proteomes" id="UP000749646"/>
    </source>
</evidence>
<feature type="non-terminal residue" evidence="1">
    <location>
        <position position="1"/>
    </location>
</feature>
<reference evidence="1" key="1">
    <citation type="journal article" date="2020" name="Fungal Divers.">
        <title>Resolving the Mortierellaceae phylogeny through synthesis of multi-gene phylogenetics and phylogenomics.</title>
        <authorList>
            <person name="Vandepol N."/>
            <person name="Liber J."/>
            <person name="Desiro A."/>
            <person name="Na H."/>
            <person name="Kennedy M."/>
            <person name="Barry K."/>
            <person name="Grigoriev I.V."/>
            <person name="Miller A.N."/>
            <person name="O'Donnell K."/>
            <person name="Stajich J.E."/>
            <person name="Bonito G."/>
        </authorList>
    </citation>
    <scope>NUCLEOTIDE SEQUENCE</scope>
    <source>
        <strain evidence="1">MES-2147</strain>
    </source>
</reference>
<dbReference type="Proteomes" id="UP000749646">
    <property type="component" value="Unassembled WGS sequence"/>
</dbReference>
<sequence>MDGTHILADPWKGLADAALKITSLSFRKAGGFRRVTKAFSNKPGANRNEFMRQKKASVAISCTLNTECTDIEQYFTPQYISDAKNGFNFAPTVGRSVKVLKPLLDILEAKKDIRCVLDKISELKVNLDPEV</sequence>
<organism evidence="1 2">
    <name type="scientific">Modicella reniformis</name>
    <dbReference type="NCBI Taxonomy" id="1440133"/>
    <lineage>
        <taxon>Eukaryota</taxon>
        <taxon>Fungi</taxon>
        <taxon>Fungi incertae sedis</taxon>
        <taxon>Mucoromycota</taxon>
        <taxon>Mortierellomycotina</taxon>
        <taxon>Mortierellomycetes</taxon>
        <taxon>Mortierellales</taxon>
        <taxon>Mortierellaceae</taxon>
        <taxon>Modicella</taxon>
    </lineage>
</organism>
<proteinExistence type="predicted"/>
<protein>
    <submittedName>
        <fullName evidence="1">Uncharacterized protein</fullName>
    </submittedName>
</protein>
<comment type="caution">
    <text evidence="1">The sequence shown here is derived from an EMBL/GenBank/DDBJ whole genome shotgun (WGS) entry which is preliminary data.</text>
</comment>
<gene>
    <name evidence="1" type="ORF">BGZ65_006460</name>
</gene>
<accession>A0A9P6J5J8</accession>
<keyword evidence="2" id="KW-1185">Reference proteome</keyword>
<evidence type="ECO:0000313" key="1">
    <source>
        <dbReference type="EMBL" id="KAF9963018.1"/>
    </source>
</evidence>